<evidence type="ECO:0000259" key="1">
    <source>
        <dbReference type="Pfam" id="PF00535"/>
    </source>
</evidence>
<dbReference type="PANTHER" id="PTHR43179:SF7">
    <property type="entry name" value="RHAMNOSYLTRANSFERASE WBBL"/>
    <property type="match status" value="1"/>
</dbReference>
<evidence type="ECO:0000313" key="2">
    <source>
        <dbReference type="EMBL" id="MCQ3828317.1"/>
    </source>
</evidence>
<dbReference type="RefSeq" id="WP_255873168.1">
    <property type="nucleotide sequence ID" value="NZ_JACASI010000011.1"/>
</dbReference>
<dbReference type="PANTHER" id="PTHR43179">
    <property type="entry name" value="RHAMNOSYLTRANSFERASE WBBL"/>
    <property type="match status" value="1"/>
</dbReference>
<evidence type="ECO:0000313" key="3">
    <source>
        <dbReference type="Proteomes" id="UP001205566"/>
    </source>
</evidence>
<accession>A0ABT1NYG0</accession>
<comment type="caution">
    <text evidence="2">The sequence shown here is derived from an EMBL/GenBank/DDBJ whole genome shotgun (WGS) entry which is preliminary data.</text>
</comment>
<dbReference type="InterPro" id="IPR029044">
    <property type="entry name" value="Nucleotide-diphossugar_trans"/>
</dbReference>
<proteinExistence type="predicted"/>
<protein>
    <submittedName>
        <fullName evidence="2">Glycosyltransferase</fullName>
    </submittedName>
</protein>
<gene>
    <name evidence="2" type="ORF">HXX02_02550</name>
</gene>
<dbReference type="SUPFAM" id="SSF53448">
    <property type="entry name" value="Nucleotide-diphospho-sugar transferases"/>
    <property type="match status" value="2"/>
</dbReference>
<keyword evidence="3" id="KW-1185">Reference proteome</keyword>
<dbReference type="Pfam" id="PF00535">
    <property type="entry name" value="Glycos_transf_2"/>
    <property type="match status" value="1"/>
</dbReference>
<dbReference type="EMBL" id="JACASI010000011">
    <property type="protein sequence ID" value="MCQ3828317.1"/>
    <property type="molecule type" value="Genomic_DNA"/>
</dbReference>
<sequence>MFEFQLADTRWAQHVILRVDCGAGFDPALAVSLPVLRGKVSKRICYFPAQVCAVQLEVIAGREATAGELPLVPDLAVAHCCLAWLAPYFAQDRLCQRLINMHRKFRGFSSRRVRSALKQEAASKRQSWRSVALRHYGETFHKRCPVTGYTEWLAQVEPDTMPDSGELATFLADQEVPVEFVMRLRITPQNMAGALAAVRSVQAQTYPHWRLIVEVSSELKEATHSVVASINTLTGEDSRLSVVSGDVPQSFAVQSTTVTRYFSELPASGRLHVHALYFAADSVMRQPDCRIVYSDSDHLNAVGGRESPLFKPGWNPDLLLAYNYVGQWCFFRQDLLQQLDCEFPAGQNVTNYESLLRCRGAVQAVAISHIPRVLYHQKQLPDAEQQQLNDAERRCLESYLQSLSGGNVPVLQDTRPSPSLPGAAVTRCRWPLPQPAPLVSLLIPTRDGVDILRQCVSSILEKTRYPNYEILILDNQSRCADTLAYLASVQNNPRVQVHCWNHPFNYSAINNFGATLARGSILGLVNNDIEVITPGWLCEMVSHACRAEIGCVGAKLYYGNDTVQHGGVILGIGGTAGHSHKYVLRDAAGYMARLQVVQNLSAVTGACLLLRKSVFEEVGGLNEKNLAVAYNDVDLCLKVREAGYRNLWTPFAELYHHESVSRGADDTAAKRRRAEREAQYMRKRWGEQLDNDPAYNPNLTLIHEDFSLA</sequence>
<dbReference type="InterPro" id="IPR001173">
    <property type="entry name" value="Glyco_trans_2-like"/>
</dbReference>
<dbReference type="CDD" id="cd04186">
    <property type="entry name" value="GT_2_like_c"/>
    <property type="match status" value="1"/>
</dbReference>
<dbReference type="Proteomes" id="UP001205566">
    <property type="component" value="Unassembled WGS sequence"/>
</dbReference>
<name>A0ABT1NYG0_9GAMM</name>
<reference evidence="2" key="1">
    <citation type="thesis" date="2020" institute="Technische Universitat Dresden" country="Dresden, Germany">
        <title>The Agarolytic System of Microbulbifer elongatus PORT2, Isolated from Batu Karas, Pangandaran West Java Indonesia.</title>
        <authorList>
            <person name="Anggraeni S.R."/>
        </authorList>
    </citation>
    <scope>NUCLEOTIDE SEQUENCE</scope>
    <source>
        <strain evidence="2">PORT2</strain>
    </source>
</reference>
<organism evidence="2 3">
    <name type="scientific">Microbulbifer elongatus</name>
    <dbReference type="NCBI Taxonomy" id="86173"/>
    <lineage>
        <taxon>Bacteria</taxon>
        <taxon>Pseudomonadati</taxon>
        <taxon>Pseudomonadota</taxon>
        <taxon>Gammaproteobacteria</taxon>
        <taxon>Cellvibrionales</taxon>
        <taxon>Microbulbiferaceae</taxon>
        <taxon>Microbulbifer</taxon>
    </lineage>
</organism>
<dbReference type="Gene3D" id="3.90.550.10">
    <property type="entry name" value="Spore Coat Polysaccharide Biosynthesis Protein SpsA, Chain A"/>
    <property type="match status" value="2"/>
</dbReference>
<feature type="domain" description="Glycosyltransferase 2-like" evidence="1">
    <location>
        <begin position="440"/>
        <end position="618"/>
    </location>
</feature>